<keyword evidence="3" id="KW-0050">Antiport</keyword>
<dbReference type="GeneID" id="78454798"/>
<comment type="similarity">
    <text evidence="8">Belongs to the NhaC Na(+)/H(+) (TC 2.A.35) antiporter family.</text>
</comment>
<evidence type="ECO:0000256" key="2">
    <source>
        <dbReference type="ARBA" id="ARBA00022448"/>
    </source>
</evidence>
<name>A0AAX2J7N1_9FUSO</name>
<evidence type="ECO:0000259" key="10">
    <source>
        <dbReference type="Pfam" id="PF03553"/>
    </source>
</evidence>
<evidence type="ECO:0000313" key="12">
    <source>
        <dbReference type="Proteomes" id="UP000249008"/>
    </source>
</evidence>
<dbReference type="Proteomes" id="UP000249008">
    <property type="component" value="Chromosome 1"/>
</dbReference>
<evidence type="ECO:0000256" key="3">
    <source>
        <dbReference type="ARBA" id="ARBA00022449"/>
    </source>
</evidence>
<keyword evidence="7 9" id="KW-0472">Membrane</keyword>
<organism evidence="11 12">
    <name type="scientific">Fusobacterium ulcerans</name>
    <dbReference type="NCBI Taxonomy" id="861"/>
    <lineage>
        <taxon>Bacteria</taxon>
        <taxon>Fusobacteriati</taxon>
        <taxon>Fusobacteriota</taxon>
        <taxon>Fusobacteriia</taxon>
        <taxon>Fusobacteriales</taxon>
        <taxon>Fusobacteriaceae</taxon>
        <taxon>Fusobacterium</taxon>
    </lineage>
</organism>
<evidence type="ECO:0000256" key="9">
    <source>
        <dbReference type="SAM" id="Phobius"/>
    </source>
</evidence>
<protein>
    <submittedName>
        <fullName evidence="11">Malate-2H(+)/Na(+)-lactate antiporter</fullName>
    </submittedName>
</protein>
<dbReference type="KEGG" id="ful:C4N20_08250"/>
<evidence type="ECO:0000256" key="5">
    <source>
        <dbReference type="ARBA" id="ARBA00022692"/>
    </source>
</evidence>
<feature type="domain" description="Na+/H+ antiporter NhaC-like C-terminal" evidence="10">
    <location>
        <begin position="161"/>
        <end position="450"/>
    </location>
</feature>
<dbReference type="Pfam" id="PF03553">
    <property type="entry name" value="Na_H_antiporter"/>
    <property type="match status" value="1"/>
</dbReference>
<gene>
    <name evidence="11" type="primary">mleN_3</name>
    <name evidence="11" type="ORF">NCTC12112_00199</name>
</gene>
<reference evidence="11 12" key="1">
    <citation type="submission" date="2018-06" db="EMBL/GenBank/DDBJ databases">
        <authorList>
            <consortium name="Pathogen Informatics"/>
            <person name="Doyle S."/>
        </authorList>
    </citation>
    <scope>NUCLEOTIDE SEQUENCE [LARGE SCALE GENOMIC DNA]</scope>
    <source>
        <strain evidence="11 12">NCTC12112</strain>
    </source>
</reference>
<keyword evidence="2" id="KW-0813">Transport</keyword>
<keyword evidence="6 9" id="KW-1133">Transmembrane helix</keyword>
<evidence type="ECO:0000256" key="6">
    <source>
        <dbReference type="ARBA" id="ARBA00022989"/>
    </source>
</evidence>
<keyword evidence="4" id="KW-1003">Cell membrane</keyword>
<feature type="transmembrane region" description="Helical" evidence="9">
    <location>
        <begin position="192"/>
        <end position="210"/>
    </location>
</feature>
<dbReference type="EMBL" id="LS483487">
    <property type="protein sequence ID" value="SQI99663.1"/>
    <property type="molecule type" value="Genomic_DNA"/>
</dbReference>
<keyword evidence="5 9" id="KW-0812">Transmembrane</keyword>
<feature type="transmembrane region" description="Helical" evidence="9">
    <location>
        <begin position="12"/>
        <end position="31"/>
    </location>
</feature>
<dbReference type="AlphaFoldDB" id="A0AAX2J7N1"/>
<dbReference type="InterPro" id="IPR018461">
    <property type="entry name" value="Na/H_Antiport_NhaC-like_C"/>
</dbReference>
<evidence type="ECO:0000256" key="8">
    <source>
        <dbReference type="ARBA" id="ARBA00038435"/>
    </source>
</evidence>
<feature type="transmembrane region" description="Helical" evidence="9">
    <location>
        <begin position="109"/>
        <end position="129"/>
    </location>
</feature>
<proteinExistence type="inferred from homology"/>
<dbReference type="RefSeq" id="WP_005978941.1">
    <property type="nucleotide sequence ID" value="NZ_CABKNW010000004.1"/>
</dbReference>
<feature type="transmembrane region" description="Helical" evidence="9">
    <location>
        <begin position="430"/>
        <end position="450"/>
    </location>
</feature>
<sequence length="461" mass="49661">MELVRQKATTKYAVFVLFTILFIALGANILLKAPIQPMFLIVWLFIYPACMRLGYSFKEIDDGVMESCKKGLGAVLILMAVGAIISTWIAAGTVPAIIYYGLKLISPKMFLLATFLLCSFVSIACGTSWGTMGTAGIAMFAIGESLGIPTGMTIGAIISGSYLGDMISPMSDSTNVAAAAAGTDLITHCKELLYLAFPVSVVTGIIYYILGLKFAVDNFDDSYIVHVSSLLTSNFKTGLIAFIPMIFLLLLLFFKKPAMLSMVASSLVAGLIAVLYQGMPLKNMIPVFWAGFKINSGEVFLDTLLNRGGVQSMFSSACMMLFAFGMIGALNVVGILDALVNPIVKKIKTVTQLTGISQLISIIGNTMGTNTFSLLMTGSLLAPVYKKFNLDPTNLSKAINSTSTVICPFIPWNASGIFVLGLFGGSVTDFIPYAFYSYLMPITAFMAVVFRLKVKYNKNTD</sequence>
<dbReference type="InterPro" id="IPR004770">
    <property type="entry name" value="Na/H_antiport_NhaC"/>
</dbReference>
<dbReference type="InterPro" id="IPR052180">
    <property type="entry name" value="NhaC_Na-H+_Antiporter"/>
</dbReference>
<feature type="transmembrane region" description="Helical" evidence="9">
    <location>
        <begin position="359"/>
        <end position="384"/>
    </location>
</feature>
<evidence type="ECO:0000256" key="7">
    <source>
        <dbReference type="ARBA" id="ARBA00023136"/>
    </source>
</evidence>
<comment type="subcellular location">
    <subcellularLocation>
        <location evidence="1">Cell membrane</location>
        <topology evidence="1">Multi-pass membrane protein</topology>
    </subcellularLocation>
</comment>
<feature type="transmembrane region" description="Helical" evidence="9">
    <location>
        <begin position="230"/>
        <end position="253"/>
    </location>
</feature>
<evidence type="ECO:0000313" key="11">
    <source>
        <dbReference type="EMBL" id="SQI99663.1"/>
    </source>
</evidence>
<feature type="transmembrane region" description="Helical" evidence="9">
    <location>
        <begin position="75"/>
        <end position="102"/>
    </location>
</feature>
<feature type="transmembrane region" description="Helical" evidence="9">
    <location>
        <begin position="317"/>
        <end position="339"/>
    </location>
</feature>
<feature type="transmembrane region" description="Helical" evidence="9">
    <location>
        <begin position="260"/>
        <end position="279"/>
    </location>
</feature>
<dbReference type="PANTHER" id="PTHR33451:SF3">
    <property type="entry name" value="MALATE-2H(+)_NA(+)-LACTATE ANTIPORTER"/>
    <property type="match status" value="1"/>
</dbReference>
<evidence type="ECO:0000256" key="1">
    <source>
        <dbReference type="ARBA" id="ARBA00004651"/>
    </source>
</evidence>
<dbReference type="NCBIfam" id="TIGR00931">
    <property type="entry name" value="antiport_nhaC"/>
    <property type="match status" value="1"/>
</dbReference>
<dbReference type="PANTHER" id="PTHR33451">
    <property type="entry name" value="MALATE-2H(+)/NA(+)-LACTATE ANTIPORTER"/>
    <property type="match status" value="1"/>
</dbReference>
<dbReference type="GO" id="GO:0015297">
    <property type="term" value="F:antiporter activity"/>
    <property type="evidence" value="ECO:0007669"/>
    <property type="project" value="UniProtKB-KW"/>
</dbReference>
<feature type="transmembrane region" description="Helical" evidence="9">
    <location>
        <begin position="38"/>
        <end position="55"/>
    </location>
</feature>
<accession>A0AAX2J7N1</accession>
<evidence type="ECO:0000256" key="4">
    <source>
        <dbReference type="ARBA" id="ARBA00022475"/>
    </source>
</evidence>
<dbReference type="GO" id="GO:0005886">
    <property type="term" value="C:plasma membrane"/>
    <property type="evidence" value="ECO:0007669"/>
    <property type="project" value="UniProtKB-SubCell"/>
</dbReference>